<dbReference type="Gene3D" id="1.20.1560.10">
    <property type="entry name" value="ABC transporter type 1, transmembrane domain"/>
    <property type="match status" value="1"/>
</dbReference>
<dbReference type="EMBL" id="AP019376">
    <property type="protein sequence ID" value="BBH91623.1"/>
    <property type="molecule type" value="Genomic_DNA"/>
</dbReference>
<dbReference type="SMART" id="SM00382">
    <property type="entry name" value="AAA"/>
    <property type="match status" value="1"/>
</dbReference>
<evidence type="ECO:0000256" key="4">
    <source>
        <dbReference type="ARBA" id="ARBA00022692"/>
    </source>
</evidence>
<evidence type="ECO:0000256" key="9">
    <source>
        <dbReference type="SAM" id="Phobius"/>
    </source>
</evidence>
<accession>A0A455ST75</accession>
<dbReference type="PANTHER" id="PTHR43394">
    <property type="entry name" value="ATP-DEPENDENT PERMEASE MDL1, MITOCHONDRIAL"/>
    <property type="match status" value="1"/>
</dbReference>
<dbReference type="InterPro" id="IPR011527">
    <property type="entry name" value="ABC1_TM_dom"/>
</dbReference>
<evidence type="ECO:0000256" key="3">
    <source>
        <dbReference type="ARBA" id="ARBA00022475"/>
    </source>
</evidence>
<keyword evidence="3" id="KW-1003">Cell membrane</keyword>
<dbReference type="PROSITE" id="PS50893">
    <property type="entry name" value="ABC_TRANSPORTER_2"/>
    <property type="match status" value="1"/>
</dbReference>
<name>A0A455ST75_9CHLR</name>
<proteinExistence type="predicted"/>
<evidence type="ECO:0000259" key="10">
    <source>
        <dbReference type="PROSITE" id="PS50893"/>
    </source>
</evidence>
<dbReference type="SUPFAM" id="SSF52540">
    <property type="entry name" value="P-loop containing nucleoside triphosphate hydrolases"/>
    <property type="match status" value="1"/>
</dbReference>
<feature type="transmembrane region" description="Helical" evidence="9">
    <location>
        <begin position="155"/>
        <end position="178"/>
    </location>
</feature>
<comment type="subcellular location">
    <subcellularLocation>
        <location evidence="1">Cell membrane</location>
        <topology evidence="1">Multi-pass membrane protein</topology>
    </subcellularLocation>
</comment>
<evidence type="ECO:0000256" key="1">
    <source>
        <dbReference type="ARBA" id="ARBA00004651"/>
    </source>
</evidence>
<reference evidence="12" key="1">
    <citation type="submission" date="2018-12" db="EMBL/GenBank/DDBJ databases">
        <title>Novel natural products biosynthetic potential of the class Ktedonobacteria.</title>
        <authorList>
            <person name="Zheng Y."/>
            <person name="Saitou A."/>
            <person name="Wang C.M."/>
            <person name="Toyoda A."/>
            <person name="Minakuchi Y."/>
            <person name="Sekiguchi Y."/>
            <person name="Ueda K."/>
            <person name="Takano H."/>
            <person name="Sakai Y."/>
            <person name="Yokota A."/>
            <person name="Yabe S."/>
        </authorList>
    </citation>
    <scope>NUCLEOTIDE SEQUENCE</scope>
    <source>
        <strain evidence="12">COM3</strain>
    </source>
</reference>
<feature type="transmembrane region" description="Helical" evidence="9">
    <location>
        <begin position="126"/>
        <end position="149"/>
    </location>
</feature>
<keyword evidence="6 12" id="KW-0067">ATP-binding</keyword>
<evidence type="ECO:0000256" key="5">
    <source>
        <dbReference type="ARBA" id="ARBA00022741"/>
    </source>
</evidence>
<dbReference type="GO" id="GO:0015421">
    <property type="term" value="F:ABC-type oligopeptide transporter activity"/>
    <property type="evidence" value="ECO:0007669"/>
    <property type="project" value="TreeGrafter"/>
</dbReference>
<feature type="transmembrane region" description="Helical" evidence="9">
    <location>
        <begin position="278"/>
        <end position="296"/>
    </location>
</feature>
<evidence type="ECO:0000256" key="6">
    <source>
        <dbReference type="ARBA" id="ARBA00022840"/>
    </source>
</evidence>
<dbReference type="GO" id="GO:0016887">
    <property type="term" value="F:ATP hydrolysis activity"/>
    <property type="evidence" value="ECO:0007669"/>
    <property type="project" value="InterPro"/>
</dbReference>
<evidence type="ECO:0000256" key="2">
    <source>
        <dbReference type="ARBA" id="ARBA00022448"/>
    </source>
</evidence>
<dbReference type="CDD" id="cd18548">
    <property type="entry name" value="ABC_6TM_Tm287_like"/>
    <property type="match status" value="1"/>
</dbReference>
<protein>
    <submittedName>
        <fullName evidence="12">Multidrug ABC transporter ATP-binding protein</fullName>
    </submittedName>
</protein>
<keyword evidence="7 9" id="KW-1133">Transmembrane helix</keyword>
<dbReference type="Pfam" id="PF00005">
    <property type="entry name" value="ABC_tran"/>
    <property type="match status" value="1"/>
</dbReference>
<dbReference type="InterPro" id="IPR003439">
    <property type="entry name" value="ABC_transporter-like_ATP-bd"/>
</dbReference>
<dbReference type="SUPFAM" id="SSF90123">
    <property type="entry name" value="ABC transporter transmembrane region"/>
    <property type="match status" value="1"/>
</dbReference>
<dbReference type="Gene3D" id="3.40.50.300">
    <property type="entry name" value="P-loop containing nucleotide triphosphate hydrolases"/>
    <property type="match status" value="1"/>
</dbReference>
<dbReference type="InterPro" id="IPR003593">
    <property type="entry name" value="AAA+_ATPase"/>
</dbReference>
<keyword evidence="2" id="KW-0813">Transport</keyword>
<dbReference type="InterPro" id="IPR039421">
    <property type="entry name" value="Type_1_exporter"/>
</dbReference>
<dbReference type="AlphaFoldDB" id="A0A455ST75"/>
<evidence type="ECO:0000256" key="8">
    <source>
        <dbReference type="ARBA" id="ARBA00023136"/>
    </source>
</evidence>
<feature type="domain" description="ABC transporter" evidence="10">
    <location>
        <begin position="332"/>
        <end position="567"/>
    </location>
</feature>
<evidence type="ECO:0000256" key="7">
    <source>
        <dbReference type="ARBA" id="ARBA00022989"/>
    </source>
</evidence>
<dbReference type="InterPro" id="IPR017871">
    <property type="entry name" value="ABC_transporter-like_CS"/>
</dbReference>
<dbReference type="InterPro" id="IPR036640">
    <property type="entry name" value="ABC1_TM_sf"/>
</dbReference>
<dbReference type="PROSITE" id="PS50929">
    <property type="entry name" value="ABC_TM1F"/>
    <property type="match status" value="1"/>
</dbReference>
<dbReference type="FunFam" id="3.40.50.300:FF:000854">
    <property type="entry name" value="Multidrug ABC transporter ATP-binding protein"/>
    <property type="match status" value="1"/>
</dbReference>
<dbReference type="Pfam" id="PF00664">
    <property type="entry name" value="ABC_membrane"/>
    <property type="match status" value="1"/>
</dbReference>
<dbReference type="PROSITE" id="PS00211">
    <property type="entry name" value="ABC_TRANSPORTER_1"/>
    <property type="match status" value="1"/>
</dbReference>
<dbReference type="GO" id="GO:0005524">
    <property type="term" value="F:ATP binding"/>
    <property type="evidence" value="ECO:0007669"/>
    <property type="project" value="UniProtKB-KW"/>
</dbReference>
<feature type="domain" description="ABC transmembrane type-1" evidence="11">
    <location>
        <begin position="16"/>
        <end position="298"/>
    </location>
</feature>
<dbReference type="PANTHER" id="PTHR43394:SF1">
    <property type="entry name" value="ATP-BINDING CASSETTE SUB-FAMILY B MEMBER 10, MITOCHONDRIAL"/>
    <property type="match status" value="1"/>
</dbReference>
<keyword evidence="8 9" id="KW-0472">Membrane</keyword>
<gene>
    <name evidence="12" type="ORF">KTC_63740</name>
</gene>
<feature type="transmembrane region" description="Helical" evidence="9">
    <location>
        <begin position="52"/>
        <end position="76"/>
    </location>
</feature>
<sequence>MIRLLRFLKPYRFSVVLIVLLVFAQAIANLLLPTLMADVIDEGVVKSDLVYIIRTGGLMLLVGLVAAAAAITASFFTSRTATGFARLLRLELFTRIEHFSLNEFNRIGTASLITRTTNDTTQVQQLLIILLNMMINAPLMGIGGIILAVTQGGDLAWILVATIPILAVALIGVMRYALRLFLSIQVKLDRLNLILDEKLKGVRVIRAFDRSEYEQQRFDSANEDLMRTTIHVNRVVAALLPAMTLVMNLASIAIVWFGGMRVNEGTMQIGNMMALLQYSMSILFSLLMVSMMFVMLPRASASASRINEVLALKPGIVDAPETQTANQGRGLVSFQHVTFKYPGAEEPAVYDLSFTTRPGELTAIIGGTGSGKSTLAHLLLRFYDVSQGQILVNGVDIRAIRQQDLRAKIGFVPQKPQLFSGSISENVRYGKKDATEAEIWHALQVAQAQEFVRALEAGLDSVVTQGGTNLSGGQKQRLAIARALVRQPEIYLFDDSFSALDFQTEARLRMALKEETREATVLLVTQRVSTAMEADRIIVLDEGRMVGKGTHQELMRSCEAYREIVATQLSLEELA</sequence>
<evidence type="ECO:0000259" key="11">
    <source>
        <dbReference type="PROSITE" id="PS50929"/>
    </source>
</evidence>
<dbReference type="GO" id="GO:0005886">
    <property type="term" value="C:plasma membrane"/>
    <property type="evidence" value="ECO:0007669"/>
    <property type="project" value="UniProtKB-SubCell"/>
</dbReference>
<feature type="transmembrane region" description="Helical" evidence="9">
    <location>
        <begin position="235"/>
        <end position="258"/>
    </location>
</feature>
<dbReference type="InterPro" id="IPR027417">
    <property type="entry name" value="P-loop_NTPase"/>
</dbReference>
<keyword evidence="5" id="KW-0547">Nucleotide-binding</keyword>
<organism evidence="12">
    <name type="scientific">Thermosporothrix sp. COM3</name>
    <dbReference type="NCBI Taxonomy" id="2490863"/>
    <lineage>
        <taxon>Bacteria</taxon>
        <taxon>Bacillati</taxon>
        <taxon>Chloroflexota</taxon>
        <taxon>Ktedonobacteria</taxon>
        <taxon>Ktedonobacterales</taxon>
        <taxon>Thermosporotrichaceae</taxon>
        <taxon>Thermosporothrix</taxon>
    </lineage>
</organism>
<evidence type="ECO:0000313" key="12">
    <source>
        <dbReference type="EMBL" id="BBH91623.1"/>
    </source>
</evidence>
<keyword evidence="4 9" id="KW-0812">Transmembrane</keyword>